<gene>
    <name evidence="2" type="ORF">SAMN02745138_02056</name>
</gene>
<feature type="transmembrane region" description="Helical" evidence="1">
    <location>
        <begin position="23"/>
        <end position="42"/>
    </location>
</feature>
<keyword evidence="1" id="KW-0472">Membrane</keyword>
<protein>
    <submittedName>
        <fullName evidence="2">Uncharacterized protein</fullName>
    </submittedName>
</protein>
<keyword evidence="1" id="KW-0812">Transmembrane</keyword>
<evidence type="ECO:0000256" key="1">
    <source>
        <dbReference type="SAM" id="Phobius"/>
    </source>
</evidence>
<keyword evidence="1" id="KW-1133">Transmembrane helix</keyword>
<keyword evidence="3" id="KW-1185">Reference proteome</keyword>
<sequence length="188" mass="22131">MRDEVWIEAGKRMILRQFYIRESMRIFLMFVMCIVVSILWAVSTGQMVVFLIAIGITALVILRMVTIGSREFRNTFADLYPSRQEQIIIDYLQPHTIYRLFGGEVHMLSDAMIYRSGAKLLLILPEEVDVIKTMKYSGESAFVRGVWITTDTMKKYRLEFMSGQQQNIKHIVMWLKHKKPEITWQRNS</sequence>
<evidence type="ECO:0000313" key="3">
    <source>
        <dbReference type="Proteomes" id="UP000183975"/>
    </source>
</evidence>
<reference evidence="2 3" key="1">
    <citation type="submission" date="2016-11" db="EMBL/GenBank/DDBJ databases">
        <authorList>
            <person name="Jaros S."/>
            <person name="Januszkiewicz K."/>
            <person name="Wedrychowicz H."/>
        </authorList>
    </citation>
    <scope>NUCLEOTIDE SEQUENCE [LARGE SCALE GENOMIC DNA]</scope>
    <source>
        <strain evidence="2 3">DSM 14214</strain>
    </source>
</reference>
<organism evidence="2 3">
    <name type="scientific">Anaerotignum lactatifermentans DSM 14214</name>
    <dbReference type="NCBI Taxonomy" id="1121323"/>
    <lineage>
        <taxon>Bacteria</taxon>
        <taxon>Bacillati</taxon>
        <taxon>Bacillota</taxon>
        <taxon>Clostridia</taxon>
        <taxon>Lachnospirales</taxon>
        <taxon>Anaerotignaceae</taxon>
        <taxon>Anaerotignum</taxon>
    </lineage>
</organism>
<name>A0A1M6U1A5_9FIRM</name>
<dbReference type="EMBL" id="FRAH01000036">
    <property type="protein sequence ID" value="SHK62930.1"/>
    <property type="molecule type" value="Genomic_DNA"/>
</dbReference>
<proteinExistence type="predicted"/>
<feature type="transmembrane region" description="Helical" evidence="1">
    <location>
        <begin position="48"/>
        <end position="66"/>
    </location>
</feature>
<dbReference type="Proteomes" id="UP000183975">
    <property type="component" value="Unassembled WGS sequence"/>
</dbReference>
<dbReference type="AlphaFoldDB" id="A0A1M6U1A5"/>
<evidence type="ECO:0000313" key="2">
    <source>
        <dbReference type="EMBL" id="SHK62930.1"/>
    </source>
</evidence>
<dbReference type="OrthoDB" id="9836253at2"/>
<accession>A0A1M6U1A5</accession>
<dbReference type="RefSeq" id="WP_072851473.1">
    <property type="nucleotide sequence ID" value="NZ_FRAH01000036.1"/>
</dbReference>